<feature type="region of interest" description="Disordered" evidence="4">
    <location>
        <begin position="1429"/>
        <end position="1518"/>
    </location>
</feature>
<feature type="active site" description="Proton donor/acceptor" evidence="3">
    <location>
        <position position="1257"/>
    </location>
</feature>
<keyword evidence="7" id="KW-1185">Reference proteome</keyword>
<keyword evidence="6" id="KW-0378">Hydrolase</keyword>
<proteinExistence type="inferred from homology"/>
<dbReference type="PANTHER" id="PTHR12756:SF11">
    <property type="entry name" value="CYTOSOLIC CARBOXYPEPTIDASE 1"/>
    <property type="match status" value="1"/>
</dbReference>
<dbReference type="SUPFAM" id="SSF53187">
    <property type="entry name" value="Zn-dependent exopeptidases"/>
    <property type="match status" value="1"/>
</dbReference>
<dbReference type="GO" id="GO:0006508">
    <property type="term" value="P:proteolysis"/>
    <property type="evidence" value="ECO:0007669"/>
    <property type="project" value="InterPro"/>
</dbReference>
<dbReference type="SUPFAM" id="SSF48371">
    <property type="entry name" value="ARM repeat"/>
    <property type="match status" value="1"/>
</dbReference>
<dbReference type="Pfam" id="PF00246">
    <property type="entry name" value="Peptidase_M14"/>
    <property type="match status" value="1"/>
</dbReference>
<evidence type="ECO:0000256" key="1">
    <source>
        <dbReference type="ARBA" id="ARBA00001947"/>
    </source>
</evidence>
<comment type="cofactor">
    <cofactor evidence="1">
        <name>Zn(2+)</name>
        <dbReference type="ChEBI" id="CHEBI:29105"/>
    </cofactor>
</comment>
<dbReference type="GO" id="GO:0004181">
    <property type="term" value="F:metallocarboxypeptidase activity"/>
    <property type="evidence" value="ECO:0007669"/>
    <property type="project" value="InterPro"/>
</dbReference>
<dbReference type="InterPro" id="IPR040626">
    <property type="entry name" value="Pepdidase_M14_N"/>
</dbReference>
<feature type="compositionally biased region" description="Basic and acidic residues" evidence="4">
    <location>
        <begin position="1"/>
        <end position="12"/>
    </location>
</feature>
<feature type="region of interest" description="Disordered" evidence="4">
    <location>
        <begin position="1160"/>
        <end position="1202"/>
    </location>
</feature>
<dbReference type="RefSeq" id="XP_029238131.1">
    <property type="nucleotide sequence ID" value="XM_029382026.1"/>
</dbReference>
<keyword evidence="6" id="KW-0121">Carboxypeptidase</keyword>
<comment type="similarity">
    <text evidence="2 3">Belongs to the peptidase M14 family.</text>
</comment>
<name>A0A422NG91_TRYRA</name>
<accession>A0A422NG91</accession>
<feature type="domain" description="Peptidase M14" evidence="5">
    <location>
        <begin position="953"/>
        <end position="1284"/>
    </location>
</feature>
<feature type="compositionally biased region" description="Polar residues" evidence="4">
    <location>
        <begin position="1178"/>
        <end position="1187"/>
    </location>
</feature>
<dbReference type="EMBL" id="MKGL01000162">
    <property type="protein sequence ID" value="RNF04484.1"/>
    <property type="molecule type" value="Genomic_DNA"/>
</dbReference>
<dbReference type="GeneID" id="40329066"/>
<dbReference type="PANTHER" id="PTHR12756">
    <property type="entry name" value="CYTOSOLIC CARBOXYPEPTIDASE"/>
    <property type="match status" value="1"/>
</dbReference>
<feature type="compositionally biased region" description="Acidic residues" evidence="4">
    <location>
        <begin position="1467"/>
        <end position="1507"/>
    </location>
</feature>
<comment type="caution">
    <text evidence="6">The sequence shown here is derived from an EMBL/GenBank/DDBJ whole genome shotgun (WGS) entry which is preliminary data.</text>
</comment>
<reference evidence="6 7" key="1">
    <citation type="journal article" date="2018" name="BMC Genomics">
        <title>Genomic comparison of Trypanosoma conorhini and Trypanosoma rangeli to Trypanosoma cruzi strains of high and low virulence.</title>
        <authorList>
            <person name="Bradwell K.R."/>
            <person name="Koparde V.N."/>
            <person name="Matveyev A.V."/>
            <person name="Serrano M.G."/>
            <person name="Alves J.M."/>
            <person name="Parikh H."/>
            <person name="Huang B."/>
            <person name="Lee V."/>
            <person name="Espinosa-Alvarez O."/>
            <person name="Ortiz P.A."/>
            <person name="Costa-Martins A.G."/>
            <person name="Teixeira M.M."/>
            <person name="Buck G.A."/>
        </authorList>
    </citation>
    <scope>NUCLEOTIDE SEQUENCE [LARGE SCALE GENOMIC DNA]</scope>
    <source>
        <strain evidence="6 7">AM80</strain>
    </source>
</reference>
<dbReference type="Proteomes" id="UP000283634">
    <property type="component" value="Unassembled WGS sequence"/>
</dbReference>
<gene>
    <name evidence="6" type="ORF">TraAM80_05133</name>
</gene>
<evidence type="ECO:0000256" key="2">
    <source>
        <dbReference type="ARBA" id="ARBA00005988"/>
    </source>
</evidence>
<feature type="compositionally biased region" description="Acidic residues" evidence="4">
    <location>
        <begin position="1439"/>
        <end position="1458"/>
    </location>
</feature>
<dbReference type="GO" id="GO:0008270">
    <property type="term" value="F:zinc ion binding"/>
    <property type="evidence" value="ECO:0007669"/>
    <property type="project" value="InterPro"/>
</dbReference>
<dbReference type="EC" id="3.4.17.-" evidence="6"/>
<sequence>MEAKVISVERARPLRPQTKKKNTAIGASSTAPRNAHGGAVPVSAFSAPFPSLLRMPSVKEMYSVVLTGTTGKPPDSSCTGEGRLPSGDNNAIAAMFLRQLRVACAAHTGKTSGDSGVSSSRGSSDVLCSHAGFTFYRHLYDMHRWLFSSGACEHGRRVVVKHAWQALFAKKLRPWRVFMTILGSEMMLADENAASGFLTMLYNILQITSRPRRKRVIRLCCRFRLPQECISILEGCEDAFAAAVRLYNCGNSTRSCNLTLPREGGSQELNARLLGSDSFHSPPFALMRVVEAAAMLLGLCGSGNAKVLRVVRRTNALSSLLYVTELLFATVARQLSQIKTNDRKYFVGDDEGGTEAVYCRNEAHLYCASISQHVLPTCDALLHLVVALYQLAALPANADFMGERGVKLCVQLGWMLHSFLSKEMSLLRALSLPLQDHLERVALRSIELLSRLCCGTKTRKKSLEAAREQGAVGMLVNFSTHPSRRAEVGLASLDALNALTTKDSGCREQLHGDAEEISTLVQGVVRAAELAARSADHWHKLYVSLYALFGVVTLPGEVDATRRNEGAAPTLRVVPSQHSFSVLTPDVMQGFSLLRVGGTTMPLSLLSIDFQPDAFSPELHKEGEWGFATDTLAFIAPEKLPWLFSNDVLPPSREIAAPLFPDVGMTEVELGRCLLSHTLEALQPTSSEVKVRVLKRLIERLCTPFHCIDRVVYERPPLVVLPSLQVVLEEVTTPEQVQLLGGEESRGGGGQAHFEAPSLTGFLKFQSDFESGNLQRAVAIDEVEYDLVLSPDTNTNCHVQWFYFCVEDYTPGTTYRFNILNMEKSSSTFNEGQRPLMLLVEDAVSKTGVSGLPQWTRCGHDIFYYRNLYRRPARCTTTTTATAEADGIEMTKSHGSSERRLNHGQQASKKAKKVIKTKHSKNQDGEGTSFCYTLSFSVVFPEKKGRVFLANCFPYTYTNLIADIHQWEQQAKGGLGASALVAVQQLCTTPGGLPVPIITVTASTSGDGDAEGSREKNLCNSCGVAALTEIENRPVCIVTSRVHPGESNASWMLRGLLTFLLGDEEEAKTLRSSFVWKIIPMLNPDGVVLGNHRSSLGGADLNRDYADPNPWTNPVIYSLKRLTQHIISREQRHVALFADLHGHSRAKNFLIYGCTPRPGEPERKSAVRGTMAMPPSQLEASSSNSTLDARRQGSSTATSVTTAASSPVEKIVPFILSCLSPAFALPQCSFTVHKSKQNTGRVVMYRQFGIRMSYTLEATMMGGKDDEVYCRNTRIIPKKSLGGVVGVLQEEKANKVSKEEEKIKGAVEPWPLEVCYSTRQYENMGELLVRSLHLLRVDGEGLDAAMKETIERAWSLFFATTGNIDAMTVLSSPSMGGSYAFSTRKERRLDALKVKKEKTTNTATLSMEQRKELLRALLVRPKVSTTHPMALGSVFMGSESDDEEESEGSDDEDDDDVGDQVNASRLEDDDGESGGSDDDNEDDDDDDDDEDDDDDDDADDIEDEELPSSEVGGAYFLE</sequence>
<dbReference type="Pfam" id="PF18027">
    <property type="entry name" value="Pepdidase_M14_N"/>
    <property type="match status" value="1"/>
</dbReference>
<dbReference type="InterPro" id="IPR050821">
    <property type="entry name" value="Cytosolic_carboxypeptidase"/>
</dbReference>
<feature type="region of interest" description="Disordered" evidence="4">
    <location>
        <begin position="1"/>
        <end position="40"/>
    </location>
</feature>
<evidence type="ECO:0000313" key="7">
    <source>
        <dbReference type="Proteomes" id="UP000283634"/>
    </source>
</evidence>
<dbReference type="Gene3D" id="3.40.630.10">
    <property type="entry name" value="Zn peptidases"/>
    <property type="match status" value="1"/>
</dbReference>
<dbReference type="Gene3D" id="2.60.40.3120">
    <property type="match status" value="1"/>
</dbReference>
<evidence type="ECO:0000259" key="5">
    <source>
        <dbReference type="PROSITE" id="PS52035"/>
    </source>
</evidence>
<dbReference type="InterPro" id="IPR000834">
    <property type="entry name" value="Peptidase_M14"/>
</dbReference>
<dbReference type="OMA" id="FMADCRE"/>
<keyword evidence="6" id="KW-0645">Protease</keyword>
<dbReference type="VEuPathDB" id="TriTrypDB:TRSC58_07103"/>
<organism evidence="6 7">
    <name type="scientific">Trypanosoma rangeli</name>
    <dbReference type="NCBI Taxonomy" id="5698"/>
    <lineage>
        <taxon>Eukaryota</taxon>
        <taxon>Discoba</taxon>
        <taxon>Euglenozoa</taxon>
        <taxon>Kinetoplastea</taxon>
        <taxon>Metakinetoplastina</taxon>
        <taxon>Trypanosomatida</taxon>
        <taxon>Trypanosomatidae</taxon>
        <taxon>Trypanosoma</taxon>
        <taxon>Herpetosoma</taxon>
    </lineage>
</organism>
<evidence type="ECO:0000313" key="6">
    <source>
        <dbReference type="EMBL" id="RNF04484.1"/>
    </source>
</evidence>
<dbReference type="OrthoDB" id="10253041at2759"/>
<dbReference type="PROSITE" id="PS52035">
    <property type="entry name" value="PEPTIDASE_M14"/>
    <property type="match status" value="1"/>
</dbReference>
<dbReference type="InterPro" id="IPR016024">
    <property type="entry name" value="ARM-type_fold"/>
</dbReference>
<evidence type="ECO:0000256" key="4">
    <source>
        <dbReference type="SAM" id="MobiDB-lite"/>
    </source>
</evidence>
<evidence type="ECO:0000256" key="3">
    <source>
        <dbReference type="PROSITE-ProRule" id="PRU01379"/>
    </source>
</evidence>
<protein>
    <submittedName>
        <fullName evidence="6">Putative zinc carboxypeptidase</fullName>
        <ecNumber evidence="6">3.4.17.-</ecNumber>
    </submittedName>
</protein>